<organism evidence="1 2">
    <name type="scientific">Folsomia candida</name>
    <name type="common">Springtail</name>
    <dbReference type="NCBI Taxonomy" id="158441"/>
    <lineage>
        <taxon>Eukaryota</taxon>
        <taxon>Metazoa</taxon>
        <taxon>Ecdysozoa</taxon>
        <taxon>Arthropoda</taxon>
        <taxon>Hexapoda</taxon>
        <taxon>Collembola</taxon>
        <taxon>Entomobryomorpha</taxon>
        <taxon>Isotomoidea</taxon>
        <taxon>Isotomidae</taxon>
        <taxon>Proisotominae</taxon>
        <taxon>Folsomia</taxon>
    </lineage>
</organism>
<protein>
    <submittedName>
        <fullName evidence="1">Uncharacterized protein</fullName>
    </submittedName>
</protein>
<sequence>MAMAVLKKSQKLTKVHEGPPRHAAKYDFYMNGYMNGPFSEDPYLSERSCASVVRNSPPISWANTHGRNHRQNHNNPMIQIESEITTTVEIVITPDVDLEDS</sequence>
<dbReference type="EMBL" id="LNIX01000003">
    <property type="protein sequence ID" value="OXA57282.1"/>
    <property type="molecule type" value="Genomic_DNA"/>
</dbReference>
<evidence type="ECO:0000313" key="2">
    <source>
        <dbReference type="Proteomes" id="UP000198287"/>
    </source>
</evidence>
<gene>
    <name evidence="1" type="ORF">Fcan01_08358</name>
</gene>
<reference evidence="1 2" key="1">
    <citation type="submission" date="2015-12" db="EMBL/GenBank/DDBJ databases">
        <title>The genome of Folsomia candida.</title>
        <authorList>
            <person name="Faddeeva A."/>
            <person name="Derks M.F."/>
            <person name="Anvar Y."/>
            <person name="Smit S."/>
            <person name="Van Straalen N."/>
            <person name="Roelofs D."/>
        </authorList>
    </citation>
    <scope>NUCLEOTIDE SEQUENCE [LARGE SCALE GENOMIC DNA]</scope>
    <source>
        <strain evidence="1 2">VU population</strain>
        <tissue evidence="1">Whole body</tissue>
    </source>
</reference>
<dbReference type="Proteomes" id="UP000198287">
    <property type="component" value="Unassembled WGS sequence"/>
</dbReference>
<evidence type="ECO:0000313" key="1">
    <source>
        <dbReference type="EMBL" id="OXA57282.1"/>
    </source>
</evidence>
<keyword evidence="2" id="KW-1185">Reference proteome</keyword>
<name>A0A226EI28_FOLCA</name>
<proteinExistence type="predicted"/>
<dbReference type="AlphaFoldDB" id="A0A226EI28"/>
<comment type="caution">
    <text evidence="1">The sequence shown here is derived from an EMBL/GenBank/DDBJ whole genome shotgun (WGS) entry which is preliminary data.</text>
</comment>
<accession>A0A226EI28</accession>